<reference evidence="2 3" key="1">
    <citation type="submission" date="2015-10" db="EMBL/GenBank/DDBJ databases">
        <authorList>
            <person name="Gilbert D.G."/>
        </authorList>
    </citation>
    <scope>NUCLEOTIDE SEQUENCE [LARGE SCALE GENOMIC DNA]</scope>
    <source>
        <strain evidence="2">COMA1</strain>
    </source>
</reference>
<sequence length="136" mass="15274">MPYTENHNPEVAGKGRRYAVGSAACLAVRLDPESYGVLKWAAKELSYLKGPKERLSQSTVVRRALKVYKTHLLHVLNDPALVSSEKEEARQGTKLPDPPRPRDIDRRDKRRAAIAYNRANPSKPTFPTIDLGKGKR</sequence>
<organism evidence="2 3">
    <name type="scientific">Candidatus Nitrospira nitrosa</name>
    <dbReference type="NCBI Taxonomy" id="1742972"/>
    <lineage>
        <taxon>Bacteria</taxon>
        <taxon>Pseudomonadati</taxon>
        <taxon>Nitrospirota</taxon>
        <taxon>Nitrospiria</taxon>
        <taxon>Nitrospirales</taxon>
        <taxon>Nitrospiraceae</taxon>
        <taxon>Nitrospira</taxon>
    </lineage>
</organism>
<evidence type="ECO:0000313" key="3">
    <source>
        <dbReference type="Proteomes" id="UP000199032"/>
    </source>
</evidence>
<dbReference type="STRING" id="1742972.COMA1_10528"/>
<feature type="region of interest" description="Disordered" evidence="1">
    <location>
        <begin position="79"/>
        <end position="136"/>
    </location>
</feature>
<evidence type="ECO:0000256" key="1">
    <source>
        <dbReference type="SAM" id="MobiDB-lite"/>
    </source>
</evidence>
<dbReference type="AlphaFoldDB" id="A0A0S4L3T6"/>
<evidence type="ECO:0000313" key="2">
    <source>
        <dbReference type="EMBL" id="CUS32247.1"/>
    </source>
</evidence>
<name>A0A0S4L3T6_9BACT</name>
<proteinExistence type="predicted"/>
<dbReference type="Proteomes" id="UP000199032">
    <property type="component" value="Unassembled WGS sequence"/>
</dbReference>
<feature type="compositionally biased region" description="Basic and acidic residues" evidence="1">
    <location>
        <begin position="84"/>
        <end position="107"/>
    </location>
</feature>
<keyword evidence="3" id="KW-1185">Reference proteome</keyword>
<dbReference type="EMBL" id="CZQA01000001">
    <property type="protein sequence ID" value="CUS32247.1"/>
    <property type="molecule type" value="Genomic_DNA"/>
</dbReference>
<dbReference type="RefSeq" id="WP_090743288.1">
    <property type="nucleotide sequence ID" value="NZ_CZQA01000001.1"/>
</dbReference>
<gene>
    <name evidence="2" type="ORF">COMA1_10528</name>
</gene>
<accession>A0A0S4L3T6</accession>
<protein>
    <submittedName>
        <fullName evidence="2">Uncharacterized protein</fullName>
    </submittedName>
</protein>